<reference evidence="2" key="1">
    <citation type="journal article" date="2018" name="Nat. Commun.">
        <title>Diversity and evolution of the emerging Pandoraviridae family.</title>
        <authorList>
            <person name="Legendre M."/>
            <person name="Fabre E."/>
            <person name="Poirot O."/>
            <person name="Jeudy S."/>
            <person name="Lartigue A."/>
            <person name="Alempic J.M."/>
            <person name="Beucher L."/>
            <person name="Philippe N."/>
            <person name="Bertaux L."/>
            <person name="Christo-Foroux E."/>
            <person name="Labadie K."/>
            <person name="Coute Y."/>
            <person name="Abergel C."/>
            <person name="Claverie J.M."/>
        </authorList>
    </citation>
    <scope>NUCLEOTIDE SEQUENCE [LARGE SCALE GENOMIC DNA]</scope>
    <source>
        <strain evidence="2">Neocaledonia</strain>
    </source>
</reference>
<dbReference type="RefSeq" id="YP_009482034.1">
    <property type="nucleotide sequence ID" value="NC_037666.1"/>
</dbReference>
<dbReference type="Proteomes" id="UP000249287">
    <property type="component" value="Segment"/>
</dbReference>
<feature type="region of interest" description="Disordered" evidence="1">
    <location>
        <begin position="1"/>
        <end position="23"/>
    </location>
</feature>
<dbReference type="KEGG" id="vg:36842744"/>
<dbReference type="GeneID" id="36842744"/>
<sequence length="308" mass="32601">MEERQHTDGRTMQTESAPSADDVDGWLRRGVDCVTCDGRADTCALDVVQFAHDLAVARKIMASIRADGLSENIVLAGIRVPHPHNARKSPVLTVMESSPGSGEWHALAGMKPHTRGHVLGSDVVPLNGDVVSALLALSARSRTSPFETIVAQGEIASSEPNAWLVRMARALALRSTPWDLAAVDQEVGLARTLIEALAARRSSHFRPVRASLTGQGLSAADASAYTAAIALWDRHGLVLDNTSAPLHTYGDDPVYGLRVFAAAAERMQATPGFYLALVAPAVAARLQPGLDALGEATAESTDSVSCEQ</sequence>
<accession>A0A2U7UC44</accession>
<name>A0A2U7UC44_9VIRU</name>
<protein>
    <submittedName>
        <fullName evidence="2">Uncharacterized protein</fullName>
    </submittedName>
</protein>
<evidence type="ECO:0000256" key="1">
    <source>
        <dbReference type="SAM" id="MobiDB-lite"/>
    </source>
</evidence>
<organism evidence="2">
    <name type="scientific">Pandoravirus neocaledonia</name>
    <dbReference type="NCBI Taxonomy" id="2107708"/>
    <lineage>
        <taxon>Viruses</taxon>
        <taxon>Pandoravirus</taxon>
    </lineage>
</organism>
<dbReference type="EMBL" id="MG011690">
    <property type="protein sequence ID" value="AVK76031.1"/>
    <property type="molecule type" value="Genomic_DNA"/>
</dbReference>
<gene>
    <name evidence="2" type="ORF">pneo_cds_424</name>
</gene>
<proteinExistence type="predicted"/>
<evidence type="ECO:0000313" key="2">
    <source>
        <dbReference type="EMBL" id="AVK76031.1"/>
    </source>
</evidence>